<dbReference type="InterPro" id="IPR010405">
    <property type="entry name" value="COBRA1"/>
</dbReference>
<proteinExistence type="predicted"/>
<gene>
    <name evidence="1" type="primary">COBRA1</name>
    <name evidence="1" type="ORF">BGZ80_010607</name>
</gene>
<dbReference type="Pfam" id="PF06209">
    <property type="entry name" value="COBRA1"/>
    <property type="match status" value="1"/>
</dbReference>
<dbReference type="PANTHER" id="PTHR13503">
    <property type="entry name" value="NEGATIVE ELONGATION FACTOR COMPLEX MEMBER B"/>
    <property type="match status" value="1"/>
</dbReference>
<evidence type="ECO:0000313" key="1">
    <source>
        <dbReference type="EMBL" id="KAG0014159.1"/>
    </source>
</evidence>
<name>A0A9P6MUQ6_9FUNG</name>
<sequence length="602" mass="68866">MEEQRLLGPRAGEKIRDMLVKQMPGMAIRQIQERSGIGAIYPLLDHHGKSRYDVHSSCMKALKAKLLQRLETAQMDNARFDSVLESMLPYIDVEGLQELPLTLLGRFPDRMTKDIIDKIGENEELFKIAPTEVQRRIWLSNPNKFRDDVIPIVKAYRTDPEVNRMAKEMSIDQPTKVITQRRSHPSIKQLLDIVGGNPKLYNHIGTYLRSLFIQTNEAVYCTLRFDLLMAMHEANLGSITKVDPCHELVWNLDACNRTLSMDERRVDNIRKFFDKVDRDDPVHGDIAMILNDPFTSNMITSRLLALLYEATQNGRVPQSDATLTWTATMLNLGAHARRIIQNQKFRIPKVDSNVSEKFMTTLSNCILDDTLGMLKQDMDENVEYEEVQFTEDNLVALDDSEVARKILCHYILDKLSNMDIHALARTLPTIVTSLRRNSPYDYQAVTVDSLHVTYQSFFHSFLEMLLRQTQLSRFLTARKWQTVILNEFLMPAASIDSSVHEQAIGFMVEAFRLVASSGRAGSIAESFLNLGRWIETLFVNRPAANIGQDKENALRETYAKIVVDAANLSGGRYKMKPEDIPNVLAFVQPIWDRQDNHMDTSN</sequence>
<reference evidence="1" key="1">
    <citation type="journal article" date="2020" name="Fungal Divers.">
        <title>Resolving the Mortierellaceae phylogeny through synthesis of multi-gene phylogenetics and phylogenomics.</title>
        <authorList>
            <person name="Vandepol N."/>
            <person name="Liber J."/>
            <person name="Desiro A."/>
            <person name="Na H."/>
            <person name="Kennedy M."/>
            <person name="Barry K."/>
            <person name="Grigoriev I.V."/>
            <person name="Miller A.N."/>
            <person name="O'Donnell K."/>
            <person name="Stajich J.E."/>
            <person name="Bonito G."/>
        </authorList>
    </citation>
    <scope>NUCLEOTIDE SEQUENCE</scope>
    <source>
        <strain evidence="1">NRRL 2769</strain>
    </source>
</reference>
<keyword evidence="2" id="KW-1185">Reference proteome</keyword>
<dbReference type="EMBL" id="JAAAID010000757">
    <property type="protein sequence ID" value="KAG0014159.1"/>
    <property type="molecule type" value="Genomic_DNA"/>
</dbReference>
<dbReference type="Proteomes" id="UP000703661">
    <property type="component" value="Unassembled WGS sequence"/>
</dbReference>
<protein>
    <submittedName>
        <fullName evidence="1">Cofactor of BRCA1</fullName>
    </submittedName>
</protein>
<dbReference type="GO" id="GO:0032021">
    <property type="term" value="C:NELF complex"/>
    <property type="evidence" value="ECO:0007669"/>
    <property type="project" value="TreeGrafter"/>
</dbReference>
<dbReference type="OrthoDB" id="5548359at2759"/>
<dbReference type="AlphaFoldDB" id="A0A9P6MUQ6"/>
<organism evidence="1 2">
    <name type="scientific">Entomortierella chlamydospora</name>
    <dbReference type="NCBI Taxonomy" id="101097"/>
    <lineage>
        <taxon>Eukaryota</taxon>
        <taxon>Fungi</taxon>
        <taxon>Fungi incertae sedis</taxon>
        <taxon>Mucoromycota</taxon>
        <taxon>Mortierellomycotina</taxon>
        <taxon>Mortierellomycetes</taxon>
        <taxon>Mortierellales</taxon>
        <taxon>Mortierellaceae</taxon>
        <taxon>Entomortierella</taxon>
    </lineage>
</organism>
<accession>A0A9P6MUQ6</accession>
<comment type="caution">
    <text evidence="1">The sequence shown here is derived from an EMBL/GenBank/DDBJ whole genome shotgun (WGS) entry which is preliminary data.</text>
</comment>
<dbReference type="GO" id="GO:0034244">
    <property type="term" value="P:negative regulation of transcription elongation by RNA polymerase II"/>
    <property type="evidence" value="ECO:0007669"/>
    <property type="project" value="TreeGrafter"/>
</dbReference>
<evidence type="ECO:0000313" key="2">
    <source>
        <dbReference type="Proteomes" id="UP000703661"/>
    </source>
</evidence>
<dbReference type="PANTHER" id="PTHR13503:SF3">
    <property type="entry name" value="NEGATIVE ELONGATION FACTOR B"/>
    <property type="match status" value="1"/>
</dbReference>